<keyword evidence="1" id="KW-0472">Membrane</keyword>
<accession>A0AAN9KCL7</accession>
<dbReference type="EMBL" id="JAYMYQ010000009">
    <property type="protein sequence ID" value="KAK7313702.1"/>
    <property type="molecule type" value="Genomic_DNA"/>
</dbReference>
<comment type="caution">
    <text evidence="2">The sequence shown here is derived from an EMBL/GenBank/DDBJ whole genome shotgun (WGS) entry which is preliminary data.</text>
</comment>
<dbReference type="Proteomes" id="UP001367508">
    <property type="component" value="Unassembled WGS sequence"/>
</dbReference>
<dbReference type="AlphaFoldDB" id="A0AAN9KCL7"/>
<evidence type="ECO:0000313" key="2">
    <source>
        <dbReference type="EMBL" id="KAK7313702.1"/>
    </source>
</evidence>
<sequence length="222" mass="25556">MTMNQVHYARDITGPTIAQDSDAACSVLQVQTKRSFISEHLSPDLVHTAISKLSYGITSFSRRLVQILTQQSQPPHHSTLSQPLTGIDVTTPIKSVIMYRSTNELPESFWRRGSEDDAPQSSCEIAIRERLFNFEFSWMFESMDAFSRPLTRTSFRTFPGSLEVEEGSLTWREIQERSRVFSSKIFRKQTKDPPLCIRLLPFIPLFSFCFSFSFSRLQFSSF</sequence>
<reference evidence="2 3" key="1">
    <citation type="submission" date="2024-01" db="EMBL/GenBank/DDBJ databases">
        <title>The genomes of 5 underutilized Papilionoideae crops provide insights into root nodulation and disease resistanc.</title>
        <authorList>
            <person name="Jiang F."/>
        </authorList>
    </citation>
    <scope>NUCLEOTIDE SEQUENCE [LARGE SCALE GENOMIC DNA]</scope>
    <source>
        <strain evidence="2">LVBAO_FW01</strain>
        <tissue evidence="2">Leaves</tissue>
    </source>
</reference>
<evidence type="ECO:0000256" key="1">
    <source>
        <dbReference type="SAM" id="Phobius"/>
    </source>
</evidence>
<gene>
    <name evidence="2" type="ORF">VNO77_38896</name>
</gene>
<keyword evidence="1" id="KW-0812">Transmembrane</keyword>
<feature type="transmembrane region" description="Helical" evidence="1">
    <location>
        <begin position="195"/>
        <end position="214"/>
    </location>
</feature>
<protein>
    <submittedName>
        <fullName evidence="2">Uncharacterized protein</fullName>
    </submittedName>
</protein>
<keyword evidence="3" id="KW-1185">Reference proteome</keyword>
<organism evidence="2 3">
    <name type="scientific">Canavalia gladiata</name>
    <name type="common">Sword bean</name>
    <name type="synonym">Dolichos gladiatus</name>
    <dbReference type="NCBI Taxonomy" id="3824"/>
    <lineage>
        <taxon>Eukaryota</taxon>
        <taxon>Viridiplantae</taxon>
        <taxon>Streptophyta</taxon>
        <taxon>Embryophyta</taxon>
        <taxon>Tracheophyta</taxon>
        <taxon>Spermatophyta</taxon>
        <taxon>Magnoliopsida</taxon>
        <taxon>eudicotyledons</taxon>
        <taxon>Gunneridae</taxon>
        <taxon>Pentapetalae</taxon>
        <taxon>rosids</taxon>
        <taxon>fabids</taxon>
        <taxon>Fabales</taxon>
        <taxon>Fabaceae</taxon>
        <taxon>Papilionoideae</taxon>
        <taxon>50 kb inversion clade</taxon>
        <taxon>NPAAA clade</taxon>
        <taxon>indigoferoid/millettioid clade</taxon>
        <taxon>Phaseoleae</taxon>
        <taxon>Canavalia</taxon>
    </lineage>
</organism>
<proteinExistence type="predicted"/>
<name>A0AAN9KCL7_CANGL</name>
<keyword evidence="1" id="KW-1133">Transmembrane helix</keyword>
<evidence type="ECO:0000313" key="3">
    <source>
        <dbReference type="Proteomes" id="UP001367508"/>
    </source>
</evidence>